<feature type="transmembrane region" description="Helical" evidence="1">
    <location>
        <begin position="12"/>
        <end position="33"/>
    </location>
</feature>
<protein>
    <submittedName>
        <fullName evidence="2">Uncharacterized protein</fullName>
    </submittedName>
</protein>
<evidence type="ECO:0000256" key="1">
    <source>
        <dbReference type="SAM" id="Phobius"/>
    </source>
</evidence>
<accession>A0A8S5PSI6</accession>
<organism evidence="2">
    <name type="scientific">Siphoviridae sp. ctdjo3</name>
    <dbReference type="NCBI Taxonomy" id="2825583"/>
    <lineage>
        <taxon>Viruses</taxon>
        <taxon>Duplodnaviria</taxon>
        <taxon>Heunggongvirae</taxon>
        <taxon>Uroviricota</taxon>
        <taxon>Caudoviricetes</taxon>
    </lineage>
</organism>
<keyword evidence="1" id="KW-0812">Transmembrane</keyword>
<proteinExistence type="predicted"/>
<keyword evidence="1" id="KW-0472">Membrane</keyword>
<keyword evidence="1" id="KW-1133">Transmembrane helix</keyword>
<evidence type="ECO:0000313" key="2">
    <source>
        <dbReference type="EMBL" id="DAE09842.1"/>
    </source>
</evidence>
<sequence>MIILCRCPNDVQMMSFTCPIISSNMLVGIVVVAK</sequence>
<reference evidence="2" key="1">
    <citation type="journal article" date="2021" name="Proc. Natl. Acad. Sci. U.S.A.">
        <title>A Catalog of Tens of Thousands of Viruses from Human Metagenomes Reveals Hidden Associations with Chronic Diseases.</title>
        <authorList>
            <person name="Tisza M.J."/>
            <person name="Buck C.B."/>
        </authorList>
    </citation>
    <scope>NUCLEOTIDE SEQUENCE</scope>
    <source>
        <strain evidence="2">Ctdjo3</strain>
    </source>
</reference>
<dbReference type="EMBL" id="BK015495">
    <property type="protein sequence ID" value="DAE09842.1"/>
    <property type="molecule type" value="Genomic_DNA"/>
</dbReference>
<name>A0A8S5PSI6_9CAUD</name>